<comment type="caution">
    <text evidence="3">The sequence shown here is derived from an EMBL/GenBank/DDBJ whole genome shotgun (WGS) entry which is preliminary data.</text>
</comment>
<dbReference type="Proteomes" id="UP001596237">
    <property type="component" value="Unassembled WGS sequence"/>
</dbReference>
<sequence>MSSKPVVTAAVVQAGSILFDTARTLDKLSDLASDAAARGADLAVFPEAFVGGYPKGLNFGATVGSRTPAGRDDFLRYYVSAIDVPGPATEAIAAVARAGKLHLVVGVIERSGGTLYCSALTFGPDGALLARRRKLMPTASERLVWGFGDGSTLDVASTPLGRIGTAICWENYMPLLRTTLYAKGVEIYCAPTVDDRATWLPTMQTIALEGRCFVVSSSQYLVRKDCPAEYGAVQGDDPATVLIRGGSCIVGPLGNVLVEPDFEGESVRLAELDRADIVRGKFDFDVVGHYARPDIFSLSVNERPLEPVTVTGSGAREAHP</sequence>
<dbReference type="PANTHER" id="PTHR46044">
    <property type="entry name" value="NITRILASE"/>
    <property type="match status" value="1"/>
</dbReference>
<dbReference type="SUPFAM" id="SSF56317">
    <property type="entry name" value="Carbon-nitrogen hydrolase"/>
    <property type="match status" value="1"/>
</dbReference>
<evidence type="ECO:0000313" key="4">
    <source>
        <dbReference type="Proteomes" id="UP001596237"/>
    </source>
</evidence>
<dbReference type="Pfam" id="PF00795">
    <property type="entry name" value="CN_hydrolase"/>
    <property type="match status" value="1"/>
</dbReference>
<proteinExistence type="inferred from homology"/>
<organism evidence="3 4">
    <name type="scientific">Methylorubrum zatmanii</name>
    <dbReference type="NCBI Taxonomy" id="29429"/>
    <lineage>
        <taxon>Bacteria</taxon>
        <taxon>Pseudomonadati</taxon>
        <taxon>Pseudomonadota</taxon>
        <taxon>Alphaproteobacteria</taxon>
        <taxon>Hyphomicrobiales</taxon>
        <taxon>Methylobacteriaceae</taxon>
        <taxon>Methylorubrum</taxon>
    </lineage>
</organism>
<dbReference type="CDD" id="cd07564">
    <property type="entry name" value="nitrilases_CHs"/>
    <property type="match status" value="1"/>
</dbReference>
<dbReference type="EMBL" id="JBHSTT010000047">
    <property type="protein sequence ID" value="MFC6390559.1"/>
    <property type="molecule type" value="Genomic_DNA"/>
</dbReference>
<protein>
    <submittedName>
        <fullName evidence="3">Nitrilase-related carbon-nitrogen hydrolase</fullName>
    </submittedName>
</protein>
<dbReference type="InterPro" id="IPR036526">
    <property type="entry name" value="C-N_Hydrolase_sf"/>
</dbReference>
<evidence type="ECO:0000256" key="1">
    <source>
        <dbReference type="ARBA" id="ARBA00008129"/>
    </source>
</evidence>
<name>A0ABW1WUQ0_9HYPH</name>
<evidence type="ECO:0000259" key="2">
    <source>
        <dbReference type="PROSITE" id="PS50263"/>
    </source>
</evidence>
<dbReference type="Gene3D" id="3.60.110.10">
    <property type="entry name" value="Carbon-nitrogen hydrolase"/>
    <property type="match status" value="1"/>
</dbReference>
<keyword evidence="4" id="KW-1185">Reference proteome</keyword>
<gene>
    <name evidence="3" type="ORF">ACFQDP_14620</name>
</gene>
<dbReference type="PROSITE" id="PS50263">
    <property type="entry name" value="CN_HYDROLASE"/>
    <property type="match status" value="1"/>
</dbReference>
<dbReference type="GO" id="GO:0016787">
    <property type="term" value="F:hydrolase activity"/>
    <property type="evidence" value="ECO:0007669"/>
    <property type="project" value="UniProtKB-KW"/>
</dbReference>
<accession>A0ABW1WUQ0</accession>
<dbReference type="RefSeq" id="WP_192281978.1">
    <property type="nucleotide sequence ID" value="NZ_JBHSTT010000047.1"/>
</dbReference>
<dbReference type="PANTHER" id="PTHR46044:SF1">
    <property type="entry name" value="CN HYDROLASE DOMAIN-CONTAINING PROTEIN"/>
    <property type="match status" value="1"/>
</dbReference>
<feature type="domain" description="CN hydrolase" evidence="2">
    <location>
        <begin position="7"/>
        <end position="274"/>
    </location>
</feature>
<evidence type="ECO:0000313" key="3">
    <source>
        <dbReference type="EMBL" id="MFC6390559.1"/>
    </source>
</evidence>
<keyword evidence="3" id="KW-0378">Hydrolase</keyword>
<dbReference type="InterPro" id="IPR003010">
    <property type="entry name" value="C-N_Hydrolase"/>
</dbReference>
<comment type="similarity">
    <text evidence="1">Belongs to the carbon-nitrogen hydrolase superfamily. Nitrilase family.</text>
</comment>
<reference evidence="4" key="1">
    <citation type="journal article" date="2019" name="Int. J. Syst. Evol. Microbiol.">
        <title>The Global Catalogue of Microorganisms (GCM) 10K type strain sequencing project: providing services to taxonomists for standard genome sequencing and annotation.</title>
        <authorList>
            <consortium name="The Broad Institute Genomics Platform"/>
            <consortium name="The Broad Institute Genome Sequencing Center for Infectious Disease"/>
            <person name="Wu L."/>
            <person name="Ma J."/>
        </authorList>
    </citation>
    <scope>NUCLEOTIDE SEQUENCE [LARGE SCALE GENOMIC DNA]</scope>
    <source>
        <strain evidence="4">CCUG 36916</strain>
    </source>
</reference>
<dbReference type="InterPro" id="IPR044149">
    <property type="entry name" value="Nitrilases_CHs"/>
</dbReference>